<dbReference type="RefSeq" id="XP_022628728.1">
    <property type="nucleotide sequence ID" value="XM_022772401.1"/>
</dbReference>
<dbReference type="GO" id="GO:0036503">
    <property type="term" value="P:ERAD pathway"/>
    <property type="evidence" value="ECO:0007669"/>
    <property type="project" value="EnsemblFungi"/>
</dbReference>
<dbReference type="OrthoDB" id="4090463at2759"/>
<name>A0A0C7N7K9_9SACH</name>
<keyword evidence="2" id="KW-1185">Reference proteome</keyword>
<protein>
    <submittedName>
        <fullName evidence="1">LALA0S05e07074g1_1</fullName>
    </submittedName>
</protein>
<dbReference type="Proteomes" id="UP000054304">
    <property type="component" value="Unassembled WGS sequence"/>
</dbReference>
<reference evidence="1 2" key="1">
    <citation type="submission" date="2014-12" db="EMBL/GenBank/DDBJ databases">
        <authorList>
            <person name="Neuveglise Cecile"/>
        </authorList>
    </citation>
    <scope>NUCLEOTIDE SEQUENCE [LARGE SCALE GENOMIC DNA]</scope>
    <source>
        <strain evidence="1 2">CBS 12615</strain>
    </source>
</reference>
<dbReference type="EMBL" id="LN736364">
    <property type="protein sequence ID" value="CEP62502.1"/>
    <property type="molecule type" value="Genomic_DNA"/>
</dbReference>
<gene>
    <name evidence="1" type="ORF">LALA0_S05e07074g</name>
</gene>
<sequence length="174" mass="19601">MLDRTRSFQNCRETDVPGYNDCPSLVYPVNRGAGTKQTMVNGQIDTFGSTQVASVPPPPIGKRSSSRSSSAIKVPQALHKNKDEILQEIDSIFARKSKLSPVELEYHQKKFRANFGQTLEHEHGKQLMNEVLASLEDDSKVHKILTQWMMSDSTINKWCPSLRKIMCNLQPDGI</sequence>
<evidence type="ECO:0000313" key="2">
    <source>
        <dbReference type="Proteomes" id="UP000054304"/>
    </source>
</evidence>
<dbReference type="HOGENOM" id="CLU_1496199_0_0_1"/>
<organism evidence="1 2">
    <name type="scientific">Lachancea lanzarotensis</name>
    <dbReference type="NCBI Taxonomy" id="1245769"/>
    <lineage>
        <taxon>Eukaryota</taxon>
        <taxon>Fungi</taxon>
        <taxon>Dikarya</taxon>
        <taxon>Ascomycota</taxon>
        <taxon>Saccharomycotina</taxon>
        <taxon>Saccharomycetes</taxon>
        <taxon>Saccharomycetales</taxon>
        <taxon>Saccharomycetaceae</taxon>
        <taxon>Lachancea</taxon>
    </lineage>
</organism>
<evidence type="ECO:0000313" key="1">
    <source>
        <dbReference type="EMBL" id="CEP62502.1"/>
    </source>
</evidence>
<accession>A0A0C7N7K9</accession>
<proteinExistence type="predicted"/>
<dbReference type="AlphaFoldDB" id="A0A0C7N7K9"/>
<dbReference type="GeneID" id="34685972"/>